<evidence type="ECO:0000256" key="3">
    <source>
        <dbReference type="ARBA" id="ARBA00036324"/>
    </source>
</evidence>
<dbReference type="SUPFAM" id="SSF102546">
    <property type="entry name" value="RbsD-like"/>
    <property type="match status" value="1"/>
</dbReference>
<name>A0ABP9PGV3_9ACTN</name>
<dbReference type="PANTHER" id="PTHR31690:SF4">
    <property type="entry name" value="FUCOSE MUTAROTASE"/>
    <property type="match status" value="1"/>
</dbReference>
<dbReference type="InterPro" id="IPR023750">
    <property type="entry name" value="RbsD-like_sf"/>
</dbReference>
<dbReference type="EMBL" id="BAABKG010000002">
    <property type="protein sequence ID" value="GAA5145488.1"/>
    <property type="molecule type" value="Genomic_DNA"/>
</dbReference>
<accession>A0ABP9PGV3</accession>
<keyword evidence="2" id="KW-0413">Isomerase</keyword>
<dbReference type="InterPro" id="IPR007721">
    <property type="entry name" value="RbsD_FucU"/>
</dbReference>
<evidence type="ECO:0000256" key="2">
    <source>
        <dbReference type="ARBA" id="ARBA00023235"/>
    </source>
</evidence>
<dbReference type="Gene3D" id="3.40.1650.10">
    <property type="entry name" value="RbsD-like domain"/>
    <property type="match status" value="1"/>
</dbReference>
<comment type="catalytic activity">
    <reaction evidence="1">
        <text>beta-D-ribopyranose = beta-D-ribofuranose</text>
        <dbReference type="Rhea" id="RHEA:25432"/>
        <dbReference type="ChEBI" id="CHEBI:27476"/>
        <dbReference type="ChEBI" id="CHEBI:47002"/>
        <dbReference type="EC" id="5.4.99.62"/>
    </reaction>
</comment>
<evidence type="ECO:0000256" key="1">
    <source>
        <dbReference type="ARBA" id="ARBA00000223"/>
    </source>
</evidence>
<protein>
    <submittedName>
        <fullName evidence="4">RbsD/FucU family protein</fullName>
    </submittedName>
</protein>
<proteinExistence type="predicted"/>
<evidence type="ECO:0000313" key="4">
    <source>
        <dbReference type="EMBL" id="GAA5145488.1"/>
    </source>
</evidence>
<comment type="caution">
    <text evidence="4">The sequence shown here is derived from an EMBL/GenBank/DDBJ whole genome shotgun (WGS) entry which is preliminary data.</text>
</comment>
<keyword evidence="5" id="KW-1185">Reference proteome</keyword>
<comment type="catalytic activity">
    <reaction evidence="3">
        <text>alpha-L-fucose = beta-L-fucose</text>
        <dbReference type="Rhea" id="RHEA:25580"/>
        <dbReference type="ChEBI" id="CHEBI:42548"/>
        <dbReference type="ChEBI" id="CHEBI:42589"/>
        <dbReference type="EC" id="5.1.3.29"/>
    </reaction>
</comment>
<dbReference type="PANTHER" id="PTHR31690">
    <property type="entry name" value="FUCOSE MUTAROTASE"/>
    <property type="match status" value="1"/>
</dbReference>
<reference evidence="5" key="1">
    <citation type="journal article" date="2019" name="Int. J. Syst. Evol. Microbiol.">
        <title>The Global Catalogue of Microorganisms (GCM) 10K type strain sequencing project: providing services to taxonomists for standard genome sequencing and annotation.</title>
        <authorList>
            <consortium name="The Broad Institute Genomics Platform"/>
            <consortium name="The Broad Institute Genome Sequencing Center for Infectious Disease"/>
            <person name="Wu L."/>
            <person name="Ma J."/>
        </authorList>
    </citation>
    <scope>NUCLEOTIDE SEQUENCE [LARGE SCALE GENOMIC DNA]</scope>
    <source>
        <strain evidence="5">JCM 18459</strain>
    </source>
</reference>
<gene>
    <name evidence="4" type="ORF">GCM10023340_14910</name>
</gene>
<dbReference type="Proteomes" id="UP001500221">
    <property type="component" value="Unassembled WGS sequence"/>
</dbReference>
<dbReference type="InterPro" id="IPR050443">
    <property type="entry name" value="RbsD/FucU_mutarotase"/>
</dbReference>
<sequence>MLKGIDPVLDADLLGHLAAMGHGDVLALVDRNFPAASNARRLVTLPGVDLVRAARAVLSVLPVDTFVEPAVLRMGAVGDVQTVQPVHADLQDVVDEAEGRAVPSAAVERFEFYRRAREAYVVVATTEDRPYGCFLITKGVV</sequence>
<evidence type="ECO:0000313" key="5">
    <source>
        <dbReference type="Proteomes" id="UP001500221"/>
    </source>
</evidence>
<dbReference type="RefSeq" id="WP_345456396.1">
    <property type="nucleotide sequence ID" value="NZ_BAABKG010000002.1"/>
</dbReference>
<organism evidence="4 5">
    <name type="scientific">Nocardioides marinquilinus</name>
    <dbReference type="NCBI Taxonomy" id="1210400"/>
    <lineage>
        <taxon>Bacteria</taxon>
        <taxon>Bacillati</taxon>
        <taxon>Actinomycetota</taxon>
        <taxon>Actinomycetes</taxon>
        <taxon>Propionibacteriales</taxon>
        <taxon>Nocardioidaceae</taxon>
        <taxon>Nocardioides</taxon>
    </lineage>
</organism>
<dbReference type="Pfam" id="PF05025">
    <property type="entry name" value="RbsD_FucU"/>
    <property type="match status" value="1"/>
</dbReference>